<dbReference type="InterPro" id="IPR020569">
    <property type="entry name" value="UPF0029_Impact_CS"/>
</dbReference>
<name>A0A8J3F945_9BACI</name>
<dbReference type="GO" id="GO:0006446">
    <property type="term" value="P:regulation of translational initiation"/>
    <property type="evidence" value="ECO:0007669"/>
    <property type="project" value="TreeGrafter"/>
</dbReference>
<keyword evidence="5" id="KW-1185">Reference proteome</keyword>
<comment type="caution">
    <text evidence="4">The sequence shown here is derived from an EMBL/GenBank/DDBJ whole genome shotgun (WGS) entry which is preliminary data.</text>
</comment>
<dbReference type="InterPro" id="IPR015269">
    <property type="entry name" value="UPF0029_Impact_C"/>
</dbReference>
<proteinExistence type="inferred from homology"/>
<dbReference type="RefSeq" id="WP_188816804.1">
    <property type="nucleotide sequence ID" value="NZ_BMOF01000009.1"/>
</dbReference>
<feature type="domain" description="UPF0029" evidence="3">
    <location>
        <begin position="141"/>
        <end position="196"/>
    </location>
</feature>
<dbReference type="InterPro" id="IPR035647">
    <property type="entry name" value="EFG_III/V"/>
</dbReference>
<dbReference type="Pfam" id="PF09186">
    <property type="entry name" value="DUF1949"/>
    <property type="match status" value="1"/>
</dbReference>
<dbReference type="PROSITE" id="PS00910">
    <property type="entry name" value="UPF0029"/>
    <property type="match status" value="1"/>
</dbReference>
<dbReference type="InterPro" id="IPR015796">
    <property type="entry name" value="Impact_YigZ-like"/>
</dbReference>
<gene>
    <name evidence="4" type="ORF">GCM10007043_06910</name>
</gene>
<comment type="similarity">
    <text evidence="1">Belongs to the IMPACT family.</text>
</comment>
<dbReference type="InterPro" id="IPR001498">
    <property type="entry name" value="Impact_N"/>
</dbReference>
<evidence type="ECO:0000313" key="4">
    <source>
        <dbReference type="EMBL" id="GGJ95745.1"/>
    </source>
</evidence>
<dbReference type="InterPro" id="IPR036956">
    <property type="entry name" value="Impact_N_sf"/>
</dbReference>
<dbReference type="GO" id="GO:0005737">
    <property type="term" value="C:cytoplasm"/>
    <property type="evidence" value="ECO:0007669"/>
    <property type="project" value="TreeGrafter"/>
</dbReference>
<dbReference type="NCBIfam" id="TIGR00257">
    <property type="entry name" value="IMPACT_YIGZ"/>
    <property type="match status" value="1"/>
</dbReference>
<dbReference type="SUPFAM" id="SSF54211">
    <property type="entry name" value="Ribosomal protein S5 domain 2-like"/>
    <property type="match status" value="1"/>
</dbReference>
<evidence type="ECO:0000259" key="2">
    <source>
        <dbReference type="Pfam" id="PF01205"/>
    </source>
</evidence>
<dbReference type="InterPro" id="IPR020568">
    <property type="entry name" value="Ribosomal_Su5_D2-typ_SF"/>
</dbReference>
<dbReference type="AlphaFoldDB" id="A0A8J3F945"/>
<protein>
    <submittedName>
        <fullName evidence="4">YigZ family protein</fullName>
    </submittedName>
</protein>
<dbReference type="EMBL" id="BMOF01000009">
    <property type="protein sequence ID" value="GGJ95745.1"/>
    <property type="molecule type" value="Genomic_DNA"/>
</dbReference>
<sequence>MPSIAYRTVKGYGEAEIVIQKSRFIAQVARAETEEEAAAFIHAVKAKHWDATHNCSAYVVGEHDQWQRSSDDGEPSGTAGRPILEVIRRLGLKNTVVVVTRYFGGIKLGASGLIRAYAESAAAGIAAAGVVERALYDRVDVTVDYADWGRVEYWARQAGVLVDDVAFTHVVQARLLCPPEATDAVREKLAELTAGRAAVTVAGQAWVEKEAQS</sequence>
<evidence type="ECO:0000259" key="3">
    <source>
        <dbReference type="Pfam" id="PF09186"/>
    </source>
</evidence>
<evidence type="ECO:0000256" key="1">
    <source>
        <dbReference type="ARBA" id="ARBA00007665"/>
    </source>
</evidence>
<organism evidence="4 5">
    <name type="scientific">Calditerricola satsumensis</name>
    <dbReference type="NCBI Taxonomy" id="373054"/>
    <lineage>
        <taxon>Bacteria</taxon>
        <taxon>Bacillati</taxon>
        <taxon>Bacillota</taxon>
        <taxon>Bacilli</taxon>
        <taxon>Bacillales</taxon>
        <taxon>Bacillaceae</taxon>
        <taxon>Calditerricola</taxon>
    </lineage>
</organism>
<reference evidence="4" key="2">
    <citation type="submission" date="2020-09" db="EMBL/GenBank/DDBJ databases">
        <authorList>
            <person name="Sun Q."/>
            <person name="Ohkuma M."/>
        </authorList>
    </citation>
    <scope>NUCLEOTIDE SEQUENCE</scope>
    <source>
        <strain evidence="4">JCM 14719</strain>
    </source>
</reference>
<dbReference type="SUPFAM" id="SSF54980">
    <property type="entry name" value="EF-G C-terminal domain-like"/>
    <property type="match status" value="1"/>
</dbReference>
<feature type="domain" description="Impact N-terminal" evidence="2">
    <location>
        <begin position="20"/>
        <end position="123"/>
    </location>
</feature>
<dbReference type="Proteomes" id="UP000637720">
    <property type="component" value="Unassembled WGS sequence"/>
</dbReference>
<evidence type="ECO:0000313" key="5">
    <source>
        <dbReference type="Proteomes" id="UP000637720"/>
    </source>
</evidence>
<dbReference type="InterPro" id="IPR023582">
    <property type="entry name" value="Impact"/>
</dbReference>
<accession>A0A8J3F945</accession>
<dbReference type="Pfam" id="PF01205">
    <property type="entry name" value="Impact_N"/>
    <property type="match status" value="1"/>
</dbReference>
<dbReference type="PANTHER" id="PTHR16301:SF20">
    <property type="entry name" value="IMPACT FAMILY MEMBER YIGZ"/>
    <property type="match status" value="1"/>
</dbReference>
<reference evidence="4" key="1">
    <citation type="journal article" date="2014" name="Int. J. Syst. Evol. Microbiol.">
        <title>Complete genome sequence of Corynebacterium casei LMG S-19264T (=DSM 44701T), isolated from a smear-ripened cheese.</title>
        <authorList>
            <consortium name="US DOE Joint Genome Institute (JGI-PGF)"/>
            <person name="Walter F."/>
            <person name="Albersmeier A."/>
            <person name="Kalinowski J."/>
            <person name="Ruckert C."/>
        </authorList>
    </citation>
    <scope>NUCLEOTIDE SEQUENCE</scope>
    <source>
        <strain evidence="4">JCM 14719</strain>
    </source>
</reference>
<dbReference type="PANTHER" id="PTHR16301">
    <property type="entry name" value="IMPACT-RELATED"/>
    <property type="match status" value="1"/>
</dbReference>
<dbReference type="Gene3D" id="3.30.70.240">
    <property type="match status" value="1"/>
</dbReference>
<dbReference type="Gene3D" id="3.30.230.30">
    <property type="entry name" value="Impact, N-terminal domain"/>
    <property type="match status" value="1"/>
</dbReference>